<name>A0A1E3G2G2_9BACT</name>
<dbReference type="NCBIfam" id="TIGR02532">
    <property type="entry name" value="IV_pilin_GFxxxE"/>
    <property type="match status" value="1"/>
</dbReference>
<dbReference type="EMBL" id="LWAF01000006">
    <property type="protein sequence ID" value="ODN30481.1"/>
    <property type="molecule type" value="Genomic_DNA"/>
</dbReference>
<dbReference type="Pfam" id="PF07963">
    <property type="entry name" value="N_methyl"/>
    <property type="match status" value="1"/>
</dbReference>
<reference evidence="5" key="1">
    <citation type="submission" date="2016-04" db="EMBL/GenBank/DDBJ databases">
        <title>The genome sequence project of a novel Fervidobacterium isolate from a hot spring in Thailand.</title>
        <authorList>
            <person name="Gonzalez J.M."/>
            <person name="Cuecas A."/>
            <person name="Kanoksilapatham W."/>
        </authorList>
    </citation>
    <scope>NUCLEOTIDE SEQUENCE [LARGE SCALE GENOMIC DNA]</scope>
    <source>
        <strain evidence="5">FC2004</strain>
    </source>
</reference>
<dbReference type="STRING" id="1008305.A4H02_05490"/>
<evidence type="ECO:0000256" key="1">
    <source>
        <dbReference type="ARBA" id="ARBA00004442"/>
    </source>
</evidence>
<dbReference type="InterPro" id="IPR012902">
    <property type="entry name" value="N_methyl_site"/>
</dbReference>
<keyword evidence="3" id="KW-1133">Transmembrane helix</keyword>
<evidence type="ECO:0008006" key="6">
    <source>
        <dbReference type="Google" id="ProtNLM"/>
    </source>
</evidence>
<dbReference type="Proteomes" id="UP000094570">
    <property type="component" value="Unassembled WGS sequence"/>
</dbReference>
<evidence type="ECO:0000256" key="2">
    <source>
        <dbReference type="ARBA" id="ARBA00023237"/>
    </source>
</evidence>
<dbReference type="AlphaFoldDB" id="A0A1E3G2G2"/>
<evidence type="ECO:0000256" key="3">
    <source>
        <dbReference type="SAM" id="Phobius"/>
    </source>
</evidence>
<keyword evidence="2" id="KW-0998">Cell outer membrane</keyword>
<feature type="transmembrane region" description="Helical" evidence="3">
    <location>
        <begin position="12"/>
        <end position="34"/>
    </location>
</feature>
<keyword evidence="5" id="KW-1185">Reference proteome</keyword>
<accession>A0A1E3G2G2</accession>
<keyword evidence="3" id="KW-0812">Transmembrane</keyword>
<comment type="subcellular location">
    <subcellularLocation>
        <location evidence="1">Cell outer membrane</location>
    </subcellularLocation>
</comment>
<evidence type="ECO:0000313" key="4">
    <source>
        <dbReference type="EMBL" id="ODN30481.1"/>
    </source>
</evidence>
<dbReference type="RefSeq" id="WP_069293163.1">
    <property type="nucleotide sequence ID" value="NZ_CP140110.1"/>
</dbReference>
<comment type="caution">
    <text evidence="4">The sequence shown here is derived from an EMBL/GenBank/DDBJ whole genome shotgun (WGS) entry which is preliminary data.</text>
</comment>
<organism evidence="4 5">
    <name type="scientific">Fervidobacterium thailandense</name>
    <dbReference type="NCBI Taxonomy" id="1008305"/>
    <lineage>
        <taxon>Bacteria</taxon>
        <taxon>Thermotogati</taxon>
        <taxon>Thermotogota</taxon>
        <taxon>Thermotogae</taxon>
        <taxon>Thermotogales</taxon>
        <taxon>Fervidobacteriaceae</taxon>
        <taxon>Fervidobacterium</taxon>
    </lineage>
</organism>
<evidence type="ECO:0000313" key="5">
    <source>
        <dbReference type="Proteomes" id="UP000094570"/>
    </source>
</evidence>
<protein>
    <recommendedName>
        <fullName evidence="6">Prepilin-type N-terminal cleavage/methylation domain-containing protein</fullName>
    </recommendedName>
</protein>
<dbReference type="GO" id="GO:0009279">
    <property type="term" value="C:cell outer membrane"/>
    <property type="evidence" value="ECO:0007669"/>
    <property type="project" value="UniProtKB-SubCell"/>
</dbReference>
<sequence>MKVRKGYTMTELMVGLVIIAIVLGISIPALYILATRLPTEATITTASERVLFLLADGRLLSISAEQPVKFRFSKISNGFLFQVFVDKELDGVPDDPNSVKEARLTTTEDRSYGEMKILFNGLELSNLEDFYIYDGVFIKYAQQNSSTEYSNYRIDFVLRNLRRSIVIRDSMPKIEETGR</sequence>
<proteinExistence type="predicted"/>
<gene>
    <name evidence="4" type="ORF">A4H02_05490</name>
</gene>
<keyword evidence="3" id="KW-0472">Membrane</keyword>